<accession>A0A318FPK8</accession>
<evidence type="ECO:0000313" key="1">
    <source>
        <dbReference type="EMBL" id="PXW45366.1"/>
    </source>
</evidence>
<dbReference type="AlphaFoldDB" id="A0A318FPK8"/>
<dbReference type="EMBL" id="QJJG01000007">
    <property type="protein sequence ID" value="PXW45366.1"/>
    <property type="molecule type" value="Genomic_DNA"/>
</dbReference>
<protein>
    <submittedName>
        <fullName evidence="1">Uncharacterized protein</fullName>
    </submittedName>
</protein>
<name>A0A318FPK8_KLEOX</name>
<gene>
    <name evidence="1" type="ORF">DET57_107159</name>
</gene>
<dbReference type="Proteomes" id="UP000247485">
    <property type="component" value="Unassembled WGS sequence"/>
</dbReference>
<reference evidence="1 2" key="1">
    <citation type="submission" date="2018-05" db="EMBL/GenBank/DDBJ databases">
        <title>Freshwater and sediment microbial communities from various areas in North America, analyzing microbe dynamics in response to fracking.</title>
        <authorList>
            <person name="Lamendella R."/>
        </authorList>
    </citation>
    <scope>NUCLEOTIDE SEQUENCE [LARGE SCALE GENOMIC DNA]</scope>
    <source>
        <strain evidence="1 2">67</strain>
    </source>
</reference>
<comment type="caution">
    <text evidence="1">The sequence shown here is derived from an EMBL/GenBank/DDBJ whole genome shotgun (WGS) entry which is preliminary data.</text>
</comment>
<evidence type="ECO:0000313" key="2">
    <source>
        <dbReference type="Proteomes" id="UP000247485"/>
    </source>
</evidence>
<organism evidence="1 2">
    <name type="scientific">Klebsiella oxytoca</name>
    <dbReference type="NCBI Taxonomy" id="571"/>
    <lineage>
        <taxon>Bacteria</taxon>
        <taxon>Pseudomonadati</taxon>
        <taxon>Pseudomonadota</taxon>
        <taxon>Gammaproteobacteria</taxon>
        <taxon>Enterobacterales</taxon>
        <taxon>Enterobacteriaceae</taxon>
        <taxon>Klebsiella/Raoultella group</taxon>
        <taxon>Klebsiella</taxon>
    </lineage>
</organism>
<proteinExistence type="predicted"/>
<sequence length="34" mass="4034">MYIESSSRFKFMKVKNNFNEALTPVKAEKTVFFT</sequence>